<dbReference type="STRING" id="3076.A0A2P6TTS8"/>
<dbReference type="OrthoDB" id="2018788at2759"/>
<name>A0A2P6TTS8_CHLSO</name>
<sequence length="158" mass="17062">MSTSALSAAGARCALSSRPARRLHAARRPLSVRATAQAGPAQALSFHIGETTISFQLRAEEARKLSTALAGVMQTFADKQQAERPKRWPSLEYVFKGDTAARELEYLEVFCNPNAHATAFDARALITLRTADGLRVTTEGKLTAVKADVDDFVSQLSA</sequence>
<keyword evidence="2" id="KW-1185">Reference proteome</keyword>
<gene>
    <name evidence="1" type="ORF">C2E21_3963</name>
</gene>
<proteinExistence type="predicted"/>
<dbReference type="Proteomes" id="UP000239899">
    <property type="component" value="Unassembled WGS sequence"/>
</dbReference>
<organism evidence="1 2">
    <name type="scientific">Chlorella sorokiniana</name>
    <name type="common">Freshwater green alga</name>
    <dbReference type="NCBI Taxonomy" id="3076"/>
    <lineage>
        <taxon>Eukaryota</taxon>
        <taxon>Viridiplantae</taxon>
        <taxon>Chlorophyta</taxon>
        <taxon>core chlorophytes</taxon>
        <taxon>Trebouxiophyceae</taxon>
        <taxon>Chlorellales</taxon>
        <taxon>Chlorellaceae</taxon>
        <taxon>Chlorella clade</taxon>
        <taxon>Chlorella</taxon>
    </lineage>
</organism>
<dbReference type="EMBL" id="LHPG02000007">
    <property type="protein sequence ID" value="PRW57478.1"/>
    <property type="molecule type" value="Genomic_DNA"/>
</dbReference>
<evidence type="ECO:0000313" key="2">
    <source>
        <dbReference type="Proteomes" id="UP000239899"/>
    </source>
</evidence>
<protein>
    <submittedName>
        <fullName evidence="1">Uncharacterized protein</fullName>
    </submittedName>
</protein>
<evidence type="ECO:0000313" key="1">
    <source>
        <dbReference type="EMBL" id="PRW57478.1"/>
    </source>
</evidence>
<reference evidence="1 2" key="1">
    <citation type="journal article" date="2018" name="Plant J.">
        <title>Genome sequences of Chlorella sorokiniana UTEX 1602 and Micractinium conductrix SAG 241.80: implications to maltose excretion by a green alga.</title>
        <authorList>
            <person name="Arriola M.B."/>
            <person name="Velmurugan N."/>
            <person name="Zhang Y."/>
            <person name="Plunkett M.H."/>
            <person name="Hondzo H."/>
            <person name="Barney B.M."/>
        </authorList>
    </citation>
    <scope>NUCLEOTIDE SEQUENCE [LARGE SCALE GENOMIC DNA]</scope>
    <source>
        <strain evidence="2">UTEX 1602</strain>
    </source>
</reference>
<dbReference type="AlphaFoldDB" id="A0A2P6TTS8"/>
<comment type="caution">
    <text evidence="1">The sequence shown here is derived from an EMBL/GenBank/DDBJ whole genome shotgun (WGS) entry which is preliminary data.</text>
</comment>
<accession>A0A2P6TTS8</accession>